<feature type="transmembrane region" description="Helical" evidence="6">
    <location>
        <begin position="178"/>
        <end position="197"/>
    </location>
</feature>
<keyword evidence="3 6" id="KW-0812">Transmembrane</keyword>
<sequence>MFAGIAALSLFAAVCLVALICAAAASKSISRSKHQCYGVSTYVQFVHDKDDLNRFGYPQLLLRKFGHASSFGLSFHQLSLVGGTVALFGWAISEGGLAVIGWGWPIIGLFGIAAGAAMAELCSAFPTAGGPYHWALALGGARWSWLAGWLYVAGNAAFLAFTNYTGARVLSSYAANQFGYANESWMCMLIMLVMYAMQWRVNRIRQHRFSAMQTIGIWLVAVIAFGAIARIMWLSWPGVLPAEALFGFGGQTVGSADFLTESSSSSPIGWLAGVLLLQRMFIGSEGAAASAEETIDPRVRSAWSMYLAPVYVYIIGFVMLAIVALNIPIAQGDSGVLGIGLTTLAHAWKAGEPIIIVAVFLAIGWSGVQGMNALSRILFAMSRDGALPDKMRWSRVSVRTGKPNSAVTAAAIISAGVGMSYAAWNGASAIGIPLAAFAATASQLGCAIPLGLRLLSARQRKELQEAPWSLGRLGTPIRWIAWIGMISMAVGATAVLSLSAGLAAIGIGIIAWGAAVWRGARFEKQLRKLFKRTRQELQRIERKFGPLYLDGK</sequence>
<protein>
    <submittedName>
        <fullName evidence="7">Amino acid permease-associated region</fullName>
    </submittedName>
</protein>
<feature type="transmembrane region" description="Helical" evidence="6">
    <location>
        <begin position="99"/>
        <end position="122"/>
    </location>
</feature>
<dbReference type="eggNOG" id="COG0531">
    <property type="taxonomic scope" value="Bacteria"/>
</dbReference>
<dbReference type="InterPro" id="IPR002293">
    <property type="entry name" value="AA/rel_permease1"/>
</dbReference>
<evidence type="ECO:0000256" key="6">
    <source>
        <dbReference type="SAM" id="Phobius"/>
    </source>
</evidence>
<dbReference type="STRING" id="717606.PaecuDRAFT_0803"/>
<keyword evidence="5 6" id="KW-0472">Membrane</keyword>
<dbReference type="Gene3D" id="1.20.1740.10">
    <property type="entry name" value="Amino acid/polyamine transporter I"/>
    <property type="match status" value="1"/>
</dbReference>
<feature type="transmembrane region" description="Helical" evidence="6">
    <location>
        <begin position="310"/>
        <end position="330"/>
    </location>
</feature>
<dbReference type="PIRSF" id="PIRSF006060">
    <property type="entry name" value="AA_transporter"/>
    <property type="match status" value="1"/>
</dbReference>
<feature type="transmembrane region" description="Helical" evidence="6">
    <location>
        <begin position="209"/>
        <end position="233"/>
    </location>
</feature>
<dbReference type="GO" id="GO:0016020">
    <property type="term" value="C:membrane"/>
    <property type="evidence" value="ECO:0007669"/>
    <property type="project" value="UniProtKB-SubCell"/>
</dbReference>
<evidence type="ECO:0000256" key="3">
    <source>
        <dbReference type="ARBA" id="ARBA00022692"/>
    </source>
</evidence>
<dbReference type="PANTHER" id="PTHR45649:SF26">
    <property type="entry name" value="OS04G0435100 PROTEIN"/>
    <property type="match status" value="1"/>
</dbReference>
<dbReference type="RefSeq" id="WP_006036818.1">
    <property type="nucleotide sequence ID" value="NZ_AEDD01000002.1"/>
</dbReference>
<feature type="transmembrane region" description="Helical" evidence="6">
    <location>
        <begin position="6"/>
        <end position="25"/>
    </location>
</feature>
<dbReference type="AlphaFoldDB" id="E0I581"/>
<dbReference type="OrthoDB" id="8274074at2"/>
<evidence type="ECO:0000313" key="8">
    <source>
        <dbReference type="Proteomes" id="UP000005387"/>
    </source>
</evidence>
<keyword evidence="2" id="KW-0813">Transport</keyword>
<feature type="transmembrane region" description="Helical" evidence="6">
    <location>
        <begin position="476"/>
        <end position="496"/>
    </location>
</feature>
<evidence type="ECO:0000256" key="1">
    <source>
        <dbReference type="ARBA" id="ARBA00004141"/>
    </source>
</evidence>
<dbReference type="EMBL" id="AEDD01000002">
    <property type="protein sequence ID" value="EFM12123.1"/>
    <property type="molecule type" value="Genomic_DNA"/>
</dbReference>
<feature type="transmembrane region" description="Helical" evidence="6">
    <location>
        <begin position="350"/>
        <end position="368"/>
    </location>
</feature>
<evidence type="ECO:0000256" key="4">
    <source>
        <dbReference type="ARBA" id="ARBA00022989"/>
    </source>
</evidence>
<comment type="subcellular location">
    <subcellularLocation>
        <location evidence="1">Membrane</location>
        <topology evidence="1">Multi-pass membrane protein</topology>
    </subcellularLocation>
</comment>
<proteinExistence type="predicted"/>
<name>E0I581_9BACL</name>
<gene>
    <name evidence="7" type="ORF">PaecuDRAFT_0803</name>
</gene>
<feature type="transmembrane region" description="Helical" evidence="6">
    <location>
        <begin position="405"/>
        <end position="424"/>
    </location>
</feature>
<reference evidence="7 8" key="1">
    <citation type="submission" date="2010-07" db="EMBL/GenBank/DDBJ databases">
        <title>The draft genome of Paenibacillus curdlanolyticus YK9.</title>
        <authorList>
            <consortium name="US DOE Joint Genome Institute (JGI-PGF)"/>
            <person name="Lucas S."/>
            <person name="Copeland A."/>
            <person name="Lapidus A."/>
            <person name="Cheng J.-F."/>
            <person name="Bruce D."/>
            <person name="Goodwin L."/>
            <person name="Pitluck S."/>
            <person name="Land M.L."/>
            <person name="Hauser L."/>
            <person name="Chang Y.-J."/>
            <person name="Jeffries C."/>
            <person name="Anderson I.J."/>
            <person name="Johnson E."/>
            <person name="Loganathan U."/>
            <person name="Mulhopadhyay B."/>
            <person name="Kyrpides N."/>
            <person name="Woyke T.J."/>
        </authorList>
    </citation>
    <scope>NUCLEOTIDE SEQUENCE [LARGE SCALE GENOMIC DNA]</scope>
    <source>
        <strain evidence="7 8">YK9</strain>
    </source>
</reference>
<dbReference type="GO" id="GO:0022857">
    <property type="term" value="F:transmembrane transporter activity"/>
    <property type="evidence" value="ECO:0007669"/>
    <property type="project" value="InterPro"/>
</dbReference>
<accession>E0I581</accession>
<feature type="transmembrane region" description="Helical" evidence="6">
    <location>
        <begin position="143"/>
        <end position="166"/>
    </location>
</feature>
<keyword evidence="8" id="KW-1185">Reference proteome</keyword>
<feature type="transmembrane region" description="Helical" evidence="6">
    <location>
        <begin position="502"/>
        <end position="520"/>
    </location>
</feature>
<dbReference type="PANTHER" id="PTHR45649">
    <property type="entry name" value="AMINO-ACID PERMEASE BAT1"/>
    <property type="match status" value="1"/>
</dbReference>
<evidence type="ECO:0000256" key="5">
    <source>
        <dbReference type="ARBA" id="ARBA00023136"/>
    </source>
</evidence>
<organism evidence="7 8">
    <name type="scientific">Paenibacillus curdlanolyticus YK9</name>
    <dbReference type="NCBI Taxonomy" id="717606"/>
    <lineage>
        <taxon>Bacteria</taxon>
        <taxon>Bacillati</taxon>
        <taxon>Bacillota</taxon>
        <taxon>Bacilli</taxon>
        <taxon>Bacillales</taxon>
        <taxon>Paenibacillaceae</taxon>
        <taxon>Paenibacillus</taxon>
    </lineage>
</organism>
<evidence type="ECO:0000313" key="7">
    <source>
        <dbReference type="EMBL" id="EFM12123.1"/>
    </source>
</evidence>
<feature type="transmembrane region" description="Helical" evidence="6">
    <location>
        <begin position="268"/>
        <end position="289"/>
    </location>
</feature>
<dbReference type="Proteomes" id="UP000005387">
    <property type="component" value="Unassembled WGS sequence"/>
</dbReference>
<evidence type="ECO:0000256" key="2">
    <source>
        <dbReference type="ARBA" id="ARBA00022448"/>
    </source>
</evidence>
<keyword evidence="4 6" id="KW-1133">Transmembrane helix</keyword>
<feature type="transmembrane region" description="Helical" evidence="6">
    <location>
        <begin position="71"/>
        <end position="93"/>
    </location>
</feature>
<feature type="transmembrane region" description="Helical" evidence="6">
    <location>
        <begin position="430"/>
        <end position="455"/>
    </location>
</feature>
<dbReference type="Pfam" id="PF13520">
    <property type="entry name" value="AA_permease_2"/>
    <property type="match status" value="1"/>
</dbReference>